<evidence type="ECO:0000313" key="2">
    <source>
        <dbReference type="Proteomes" id="UP000697710"/>
    </source>
</evidence>
<dbReference type="AlphaFoldDB" id="A0A956RS72"/>
<reference evidence="1" key="2">
    <citation type="journal article" date="2021" name="Microbiome">
        <title>Successional dynamics and alternative stable states in a saline activated sludge microbial community over 9 years.</title>
        <authorList>
            <person name="Wang Y."/>
            <person name="Ye J."/>
            <person name="Ju F."/>
            <person name="Liu L."/>
            <person name="Boyd J.A."/>
            <person name="Deng Y."/>
            <person name="Parks D.H."/>
            <person name="Jiang X."/>
            <person name="Yin X."/>
            <person name="Woodcroft B.J."/>
            <person name="Tyson G.W."/>
            <person name="Hugenholtz P."/>
            <person name="Polz M.F."/>
            <person name="Zhang T."/>
        </authorList>
    </citation>
    <scope>NUCLEOTIDE SEQUENCE</scope>
    <source>
        <strain evidence="1">HKST-UBA01</strain>
    </source>
</reference>
<dbReference type="Proteomes" id="UP000697710">
    <property type="component" value="Unassembled WGS sequence"/>
</dbReference>
<feature type="non-terminal residue" evidence="1">
    <location>
        <position position="1"/>
    </location>
</feature>
<dbReference type="EMBL" id="JAGQHR010001122">
    <property type="protein sequence ID" value="MCA9730347.1"/>
    <property type="molecule type" value="Genomic_DNA"/>
</dbReference>
<reference evidence="1" key="1">
    <citation type="submission" date="2020-04" db="EMBL/GenBank/DDBJ databases">
        <authorList>
            <person name="Zhang T."/>
        </authorList>
    </citation>
    <scope>NUCLEOTIDE SEQUENCE</scope>
    <source>
        <strain evidence="1">HKST-UBA01</strain>
    </source>
</reference>
<sequence>REIARRQRHLLPPSISPEGELVKRLVGPVSIPDGFDLCRELIEAVRGERLDLTPNADSGWYDYQLHALVPLIAPDRALESARLELSPSYRCYLEEVVRGIIALSRETHVKQLEIPVVGAGLPEPGIVLEIAPQLSVEPFPSYFRGRAASYRFIREELTKIFGAPALREIHRLTPTGSAARDLSTELAEMEELFDGAAACSEDELGMGLSQAAGADPELGELARSGRARLRAWRRDIEDDPDLGVDARMMVPVFYDLERQQIKVWVFLGWSERPLDIAYARAPRASILDDAGHPRTDVHVEFKGTRRRVPYPVMAEVYVTRLLDRSELRAHCDRWQSAEAILSHLE</sequence>
<comment type="caution">
    <text evidence="1">The sequence shown here is derived from an EMBL/GenBank/DDBJ whole genome shotgun (WGS) entry which is preliminary data.</text>
</comment>
<protein>
    <submittedName>
        <fullName evidence="1">Uncharacterized protein</fullName>
    </submittedName>
</protein>
<name>A0A956RS72_UNCEI</name>
<proteinExistence type="predicted"/>
<gene>
    <name evidence="1" type="ORF">KC729_21885</name>
</gene>
<evidence type="ECO:0000313" key="1">
    <source>
        <dbReference type="EMBL" id="MCA9730347.1"/>
    </source>
</evidence>
<accession>A0A956RS72</accession>
<organism evidence="1 2">
    <name type="scientific">Eiseniibacteriota bacterium</name>
    <dbReference type="NCBI Taxonomy" id="2212470"/>
    <lineage>
        <taxon>Bacteria</taxon>
        <taxon>Candidatus Eiseniibacteriota</taxon>
    </lineage>
</organism>